<proteinExistence type="predicted"/>
<comment type="caution">
    <text evidence="3">The sequence shown here is derived from an EMBL/GenBank/DDBJ whole genome shotgun (WGS) entry which is preliminary data.</text>
</comment>
<reference evidence="3 4" key="1">
    <citation type="submission" date="2018-09" db="EMBL/GenBank/DDBJ databases">
        <title>Genomic Encyclopedia of Archaeal and Bacterial Type Strains, Phase II (KMG-II): from individual species to whole genera.</title>
        <authorList>
            <person name="Goeker M."/>
        </authorList>
    </citation>
    <scope>NUCLEOTIDE SEQUENCE [LARGE SCALE GENOMIC DNA]</scope>
    <source>
        <strain evidence="3 4">DSM 17008</strain>
    </source>
</reference>
<dbReference type="GO" id="GO:0009986">
    <property type="term" value="C:cell surface"/>
    <property type="evidence" value="ECO:0007669"/>
    <property type="project" value="UniProtKB-SubCell"/>
</dbReference>
<evidence type="ECO:0000313" key="3">
    <source>
        <dbReference type="EMBL" id="RKD72983.1"/>
    </source>
</evidence>
<evidence type="ECO:0000256" key="1">
    <source>
        <dbReference type="ARBA" id="ARBA00004241"/>
    </source>
</evidence>
<comment type="subcellular location">
    <subcellularLocation>
        <location evidence="1">Cell surface</location>
    </subcellularLocation>
</comment>
<dbReference type="GO" id="GO:0030420">
    <property type="term" value="P:establishment of competence for transformation"/>
    <property type="evidence" value="ECO:0007669"/>
    <property type="project" value="UniProtKB-KW"/>
</dbReference>
<protein>
    <recommendedName>
        <fullName evidence="5">Prepilin-type N-terminal cleavage/methylation domain-containing protein</fullName>
    </recommendedName>
</protein>
<dbReference type="AlphaFoldDB" id="A0A419V381"/>
<name>A0A419V381_9BACL</name>
<dbReference type="EMBL" id="RAPK01000009">
    <property type="protein sequence ID" value="RKD72983.1"/>
    <property type="molecule type" value="Genomic_DNA"/>
</dbReference>
<gene>
    <name evidence="3" type="ORF">ATL39_2180</name>
</gene>
<keyword evidence="4" id="KW-1185">Reference proteome</keyword>
<evidence type="ECO:0000313" key="4">
    <source>
        <dbReference type="Proteomes" id="UP000285120"/>
    </source>
</evidence>
<evidence type="ECO:0000256" key="2">
    <source>
        <dbReference type="ARBA" id="ARBA00023287"/>
    </source>
</evidence>
<accession>A0A419V381</accession>
<dbReference type="RefSeq" id="WP_120193371.1">
    <property type="nucleotide sequence ID" value="NZ_RAPK01000009.1"/>
</dbReference>
<dbReference type="InterPro" id="IPR012902">
    <property type="entry name" value="N_methyl_site"/>
</dbReference>
<keyword evidence="2" id="KW-0178">Competence</keyword>
<dbReference type="Proteomes" id="UP000285120">
    <property type="component" value="Unassembled WGS sequence"/>
</dbReference>
<sequence>MNQSNRGFTLLESTGALALILLAGLFVLPLYTTAAVEIRSVQEEQKALAVLEEEAWLVNTAEVTKQPYQTQSPKGIYRLRTYEEKGGTTVCVEWEAQNKRNTEKCLHVYG</sequence>
<evidence type="ECO:0008006" key="5">
    <source>
        <dbReference type="Google" id="ProtNLM"/>
    </source>
</evidence>
<dbReference type="PROSITE" id="PS00409">
    <property type="entry name" value="PROKAR_NTER_METHYL"/>
    <property type="match status" value="1"/>
</dbReference>
<organism evidence="3 4">
    <name type="scientific">Sinobaca qinghaiensis</name>
    <dbReference type="NCBI Taxonomy" id="342944"/>
    <lineage>
        <taxon>Bacteria</taxon>
        <taxon>Bacillati</taxon>
        <taxon>Bacillota</taxon>
        <taxon>Bacilli</taxon>
        <taxon>Bacillales</taxon>
        <taxon>Sporolactobacillaceae</taxon>
        <taxon>Sinobaca</taxon>
    </lineage>
</organism>